<evidence type="ECO:0000313" key="11">
    <source>
        <dbReference type="EMBL" id="MEQ6918226.1"/>
    </source>
</evidence>
<evidence type="ECO:0000256" key="4">
    <source>
        <dbReference type="ARBA" id="ARBA00022989"/>
    </source>
</evidence>
<dbReference type="PROSITE" id="PS50113">
    <property type="entry name" value="PAC"/>
    <property type="match status" value="1"/>
</dbReference>
<dbReference type="SMART" id="SM00267">
    <property type="entry name" value="GGDEF"/>
    <property type="match status" value="1"/>
</dbReference>
<feature type="domain" description="PAS" evidence="7">
    <location>
        <begin position="200"/>
        <end position="245"/>
    </location>
</feature>
<dbReference type="PROSITE" id="PS50112">
    <property type="entry name" value="PAS"/>
    <property type="match status" value="1"/>
</dbReference>
<gene>
    <name evidence="11" type="ORF">ABE960_11905</name>
</gene>
<proteinExistence type="predicted"/>
<dbReference type="InterPro" id="IPR000700">
    <property type="entry name" value="PAS-assoc_C"/>
</dbReference>
<feature type="transmembrane region" description="Helical" evidence="6">
    <location>
        <begin position="12"/>
        <end position="31"/>
    </location>
</feature>
<dbReference type="InterPro" id="IPR000014">
    <property type="entry name" value="PAS"/>
</dbReference>
<keyword evidence="4 6" id="KW-1133">Transmembrane helix</keyword>
<keyword evidence="3 6" id="KW-0812">Transmembrane</keyword>
<dbReference type="PROSITE" id="PS50887">
    <property type="entry name" value="GGDEF"/>
    <property type="match status" value="1"/>
</dbReference>
<dbReference type="InterPro" id="IPR029787">
    <property type="entry name" value="Nucleotide_cyclase"/>
</dbReference>
<dbReference type="Pfam" id="PF00990">
    <property type="entry name" value="GGDEF"/>
    <property type="match status" value="1"/>
</dbReference>
<feature type="transmembrane region" description="Helical" evidence="6">
    <location>
        <begin position="37"/>
        <end position="56"/>
    </location>
</feature>
<dbReference type="InterPro" id="IPR013767">
    <property type="entry name" value="PAS_fold"/>
</dbReference>
<dbReference type="NCBIfam" id="TIGR00229">
    <property type="entry name" value="sensory_box"/>
    <property type="match status" value="1"/>
</dbReference>
<dbReference type="InterPro" id="IPR052155">
    <property type="entry name" value="Biofilm_reg_signaling"/>
</dbReference>
<feature type="domain" description="GGDEF" evidence="10">
    <location>
        <begin position="360"/>
        <end position="493"/>
    </location>
</feature>
<feature type="transmembrane region" description="Helical" evidence="6">
    <location>
        <begin position="165"/>
        <end position="184"/>
    </location>
</feature>
<evidence type="ECO:0000256" key="2">
    <source>
        <dbReference type="ARBA" id="ARBA00022475"/>
    </source>
</evidence>
<comment type="subcellular location">
    <subcellularLocation>
        <location evidence="1">Cell membrane</location>
        <topology evidence="1">Multi-pass membrane protein</topology>
    </subcellularLocation>
</comment>
<evidence type="ECO:0000313" key="12">
    <source>
        <dbReference type="Proteomes" id="UP001442468"/>
    </source>
</evidence>
<dbReference type="Gene3D" id="3.20.20.450">
    <property type="entry name" value="EAL domain"/>
    <property type="match status" value="1"/>
</dbReference>
<dbReference type="InterPro" id="IPR011620">
    <property type="entry name" value="Sig_transdc_His_kinase_LytS_TM"/>
</dbReference>
<evidence type="ECO:0000256" key="3">
    <source>
        <dbReference type="ARBA" id="ARBA00022692"/>
    </source>
</evidence>
<feature type="transmembrane region" description="Helical" evidence="6">
    <location>
        <begin position="131"/>
        <end position="153"/>
    </location>
</feature>
<feature type="transmembrane region" description="Helical" evidence="6">
    <location>
        <begin position="101"/>
        <end position="119"/>
    </location>
</feature>
<evidence type="ECO:0000259" key="10">
    <source>
        <dbReference type="PROSITE" id="PS50887"/>
    </source>
</evidence>
<evidence type="ECO:0000256" key="6">
    <source>
        <dbReference type="SAM" id="Phobius"/>
    </source>
</evidence>
<evidence type="ECO:0000256" key="1">
    <source>
        <dbReference type="ARBA" id="ARBA00004651"/>
    </source>
</evidence>
<dbReference type="Pfam" id="PF00563">
    <property type="entry name" value="EAL"/>
    <property type="match status" value="1"/>
</dbReference>
<organism evidence="11 12">
    <name type="scientific">Halomonas aquatica</name>
    <dbReference type="NCBI Taxonomy" id="3151123"/>
    <lineage>
        <taxon>Bacteria</taxon>
        <taxon>Pseudomonadati</taxon>
        <taxon>Pseudomonadota</taxon>
        <taxon>Gammaproteobacteria</taxon>
        <taxon>Oceanospirillales</taxon>
        <taxon>Halomonadaceae</taxon>
        <taxon>Halomonas</taxon>
    </lineage>
</organism>
<sequence>MTHMTDDLIFSVTLLLSLSLLYGLIVHYFYASIVTKQVLTGALFGGICVLGMVSPIELANGVIIDPRSVVLSIAGLFGGPIGAVIAASIGGGYRLVLGGDGVYVGLSIVIVSTFLGLAYRHCVKKDWLKINVLQLFLFGSLVQLSLLLLATQLPETAYKQLMQSIAIPRFFIFTIAITLLGLLLKNIENLKITELSYKEISSRLSHHLHNTPLAAITWDRNFNVMQWNKTAEDIFGYTADEAIGKHAKDLILETGSKSEHDVNQVFIALWEQQGGERSSNENVTKDGRKISCEWYNTSILDEEGKLIAVASLCEDVTSRKKSEQIIWEQAHYDSLTGLANRKMADEHLEQKIKVADRSNTSVAFFFLDLDRFKDINDARGHDIGDKLLIQVAKRLRSHLREIDTIARFGGDEFVIIIGGIDSTDQVDLIANDLVKKMAEPLNLGKELAYISASVGITLYPQDASDPIALLRNADQAMYAAKNSGGDRFQYFTPSMQKSAVSRMALINDLRTALAENQFKLYYQPIVNLMSGAIHKSEALIRWQHPERGLIGPIEFIPIAEETKLIVDIGDWVFHEASRQAVRWRSSFQPNFQISINTSPVQYKSDNFNARDWLEHLHVMKLPGDAITVEITEGTLMESRASIDQVLFDFRDANIQVSIDDFGTGYSSLSSLKKLDIDYIKIDKSFVDGIAPNSNDLALCEAVIVMAHKLDLKVIAEGIETENQKRLLIAAGCDFGQGYLFSKPLPAMEFEKLLNI</sequence>
<dbReference type="PANTHER" id="PTHR44757:SF2">
    <property type="entry name" value="BIOFILM ARCHITECTURE MAINTENANCE PROTEIN MBAA"/>
    <property type="match status" value="1"/>
</dbReference>
<evidence type="ECO:0000256" key="5">
    <source>
        <dbReference type="ARBA" id="ARBA00023136"/>
    </source>
</evidence>
<evidence type="ECO:0000259" key="8">
    <source>
        <dbReference type="PROSITE" id="PS50113"/>
    </source>
</evidence>
<dbReference type="PROSITE" id="PS50883">
    <property type="entry name" value="EAL"/>
    <property type="match status" value="1"/>
</dbReference>
<dbReference type="RefSeq" id="WP_349762498.1">
    <property type="nucleotide sequence ID" value="NZ_JBEGCJ010000005.1"/>
</dbReference>
<reference evidence="11 12" key="1">
    <citation type="submission" date="2024-05" db="EMBL/GenBank/DDBJ databases">
        <title>Halomonas sp. SSM6 16S ribosomal RNA gene Genome sequencing and assembly.</title>
        <authorList>
            <person name="Yook S."/>
        </authorList>
    </citation>
    <scope>NUCLEOTIDE SEQUENCE [LARGE SCALE GENOMIC DNA]</scope>
    <source>
        <strain evidence="11 12">SSM6</strain>
    </source>
</reference>
<evidence type="ECO:0000259" key="9">
    <source>
        <dbReference type="PROSITE" id="PS50883"/>
    </source>
</evidence>
<dbReference type="SUPFAM" id="SSF55073">
    <property type="entry name" value="Nucleotide cyclase"/>
    <property type="match status" value="1"/>
</dbReference>
<keyword evidence="12" id="KW-1185">Reference proteome</keyword>
<feature type="domain" description="PAC" evidence="8">
    <location>
        <begin position="276"/>
        <end position="328"/>
    </location>
</feature>
<dbReference type="InterPro" id="IPR035919">
    <property type="entry name" value="EAL_sf"/>
</dbReference>
<feature type="domain" description="EAL" evidence="9">
    <location>
        <begin position="502"/>
        <end position="755"/>
    </location>
</feature>
<dbReference type="InterPro" id="IPR001633">
    <property type="entry name" value="EAL_dom"/>
</dbReference>
<dbReference type="EMBL" id="JBEGCJ010000005">
    <property type="protein sequence ID" value="MEQ6918226.1"/>
    <property type="molecule type" value="Genomic_DNA"/>
</dbReference>
<dbReference type="SMART" id="SM00052">
    <property type="entry name" value="EAL"/>
    <property type="match status" value="1"/>
</dbReference>
<dbReference type="InterPro" id="IPR000160">
    <property type="entry name" value="GGDEF_dom"/>
</dbReference>
<feature type="transmembrane region" description="Helical" evidence="6">
    <location>
        <begin position="68"/>
        <end position="89"/>
    </location>
</feature>
<evidence type="ECO:0000259" key="7">
    <source>
        <dbReference type="PROSITE" id="PS50112"/>
    </source>
</evidence>
<dbReference type="SMART" id="SM00091">
    <property type="entry name" value="PAS"/>
    <property type="match status" value="1"/>
</dbReference>
<dbReference type="NCBIfam" id="TIGR00254">
    <property type="entry name" value="GGDEF"/>
    <property type="match status" value="1"/>
</dbReference>
<accession>A0ABV1NGP0</accession>
<dbReference type="CDD" id="cd01949">
    <property type="entry name" value="GGDEF"/>
    <property type="match status" value="1"/>
</dbReference>
<keyword evidence="2" id="KW-1003">Cell membrane</keyword>
<dbReference type="CDD" id="cd01948">
    <property type="entry name" value="EAL"/>
    <property type="match status" value="1"/>
</dbReference>
<dbReference type="CDD" id="cd00130">
    <property type="entry name" value="PAS"/>
    <property type="match status" value="1"/>
</dbReference>
<dbReference type="Pfam" id="PF00989">
    <property type="entry name" value="PAS"/>
    <property type="match status" value="1"/>
</dbReference>
<dbReference type="Gene3D" id="3.30.450.20">
    <property type="entry name" value="PAS domain"/>
    <property type="match status" value="1"/>
</dbReference>
<dbReference type="InterPro" id="IPR035965">
    <property type="entry name" value="PAS-like_dom_sf"/>
</dbReference>
<name>A0ABV1NGP0_9GAMM</name>
<dbReference type="InterPro" id="IPR043128">
    <property type="entry name" value="Rev_trsase/Diguanyl_cyclase"/>
</dbReference>
<dbReference type="SUPFAM" id="SSF141868">
    <property type="entry name" value="EAL domain-like"/>
    <property type="match status" value="1"/>
</dbReference>
<dbReference type="SUPFAM" id="SSF55785">
    <property type="entry name" value="PYP-like sensor domain (PAS domain)"/>
    <property type="match status" value="1"/>
</dbReference>
<protein>
    <submittedName>
        <fullName evidence="11">EAL domain-containing protein</fullName>
    </submittedName>
</protein>
<dbReference type="Gene3D" id="3.30.70.270">
    <property type="match status" value="1"/>
</dbReference>
<dbReference type="Pfam" id="PF07694">
    <property type="entry name" value="5TM-5TMR_LYT"/>
    <property type="match status" value="1"/>
</dbReference>
<keyword evidence="5 6" id="KW-0472">Membrane</keyword>
<dbReference type="Proteomes" id="UP001442468">
    <property type="component" value="Unassembled WGS sequence"/>
</dbReference>
<dbReference type="PANTHER" id="PTHR44757">
    <property type="entry name" value="DIGUANYLATE CYCLASE DGCP"/>
    <property type="match status" value="1"/>
</dbReference>
<comment type="caution">
    <text evidence="11">The sequence shown here is derived from an EMBL/GenBank/DDBJ whole genome shotgun (WGS) entry which is preliminary data.</text>
</comment>